<reference evidence="2" key="1">
    <citation type="journal article" date="2019" name="Int. J. Syst. Evol. Microbiol.">
        <title>The Global Catalogue of Microorganisms (GCM) 10K type strain sequencing project: providing services to taxonomists for standard genome sequencing and annotation.</title>
        <authorList>
            <consortium name="The Broad Institute Genomics Platform"/>
            <consortium name="The Broad Institute Genome Sequencing Center for Infectious Disease"/>
            <person name="Wu L."/>
            <person name="Ma J."/>
        </authorList>
    </citation>
    <scope>NUCLEOTIDE SEQUENCE [LARGE SCALE GENOMIC DNA]</scope>
    <source>
        <strain evidence="2">NCAIM B.01391</strain>
    </source>
</reference>
<dbReference type="NCBIfam" id="NF047595">
    <property type="entry name" value="IS66_ISRel24_TnpA"/>
    <property type="match status" value="1"/>
</dbReference>
<dbReference type="EMBL" id="JBHSLW010000029">
    <property type="protein sequence ID" value="MFC5421462.1"/>
    <property type="molecule type" value="Genomic_DNA"/>
</dbReference>
<evidence type="ECO:0000313" key="1">
    <source>
        <dbReference type="EMBL" id="MFC5421462.1"/>
    </source>
</evidence>
<gene>
    <name evidence="1" type="ORF">ACFPOB_18035</name>
</gene>
<accession>A0ABW0IUV7</accession>
<organism evidence="1 2">
    <name type="scientific">Bosea eneae</name>
    <dbReference type="NCBI Taxonomy" id="151454"/>
    <lineage>
        <taxon>Bacteria</taxon>
        <taxon>Pseudomonadati</taxon>
        <taxon>Pseudomonadota</taxon>
        <taxon>Alphaproteobacteria</taxon>
        <taxon>Hyphomicrobiales</taxon>
        <taxon>Boseaceae</taxon>
        <taxon>Bosea</taxon>
    </lineage>
</organism>
<evidence type="ECO:0000313" key="2">
    <source>
        <dbReference type="Proteomes" id="UP001596053"/>
    </source>
</evidence>
<proteinExistence type="predicted"/>
<dbReference type="InterPro" id="IPR002514">
    <property type="entry name" value="Transposase_8"/>
</dbReference>
<sequence>MAMVRAEVLGAIERRRRWRYEDKVRIVEESFSAGVTVTDVARRNGVAASLVFTWRRQAKLGQLGGCSPAPLLLPVELAPVVTDVPPTSASEVACTEPARRSRRLSGIIEIALGSGRRLRVDRDVDADALRRVLDVLDRR</sequence>
<dbReference type="PANTHER" id="PTHR37936">
    <property type="entry name" value="TRANSPOSASE INSC FOR INSERTION ELEMENT IS2A-RELATED"/>
    <property type="match status" value="1"/>
</dbReference>
<keyword evidence="2" id="KW-1185">Reference proteome</keyword>
<name>A0ABW0IUV7_9HYPH</name>
<comment type="caution">
    <text evidence="1">The sequence shown here is derived from an EMBL/GenBank/DDBJ whole genome shotgun (WGS) entry which is preliminary data.</text>
</comment>
<dbReference type="Pfam" id="PF01527">
    <property type="entry name" value="HTH_Tnp_1"/>
    <property type="match status" value="1"/>
</dbReference>
<dbReference type="RefSeq" id="WP_377799786.1">
    <property type="nucleotide sequence ID" value="NZ_JBHSLW010000029.1"/>
</dbReference>
<dbReference type="InterPro" id="IPR010921">
    <property type="entry name" value="Trp_repressor/repl_initiator"/>
</dbReference>
<dbReference type="Proteomes" id="UP001596053">
    <property type="component" value="Unassembled WGS sequence"/>
</dbReference>
<dbReference type="PANTHER" id="PTHR37936:SF3">
    <property type="entry name" value="TRANSPOSASE INSC FOR INSERTION ELEMENT IS2A-RELATED"/>
    <property type="match status" value="1"/>
</dbReference>
<protein>
    <submittedName>
        <fullName evidence="1">Transposase</fullName>
    </submittedName>
</protein>
<dbReference type="SUPFAM" id="SSF48295">
    <property type="entry name" value="TrpR-like"/>
    <property type="match status" value="1"/>
</dbReference>